<dbReference type="InterPro" id="IPR001811">
    <property type="entry name" value="Chemokine_IL8-like_dom"/>
</dbReference>
<keyword evidence="2" id="KW-0732">Signal</keyword>
<evidence type="ECO:0000256" key="2">
    <source>
        <dbReference type="SAM" id="SignalP"/>
    </source>
</evidence>
<dbReference type="AlphaFoldDB" id="A0AAV1GF11"/>
<feature type="chain" id="PRO_5043830318" evidence="2">
    <location>
        <begin position="21"/>
        <end position="105"/>
    </location>
</feature>
<dbReference type="Gene3D" id="2.40.50.40">
    <property type="match status" value="1"/>
</dbReference>
<gene>
    <name evidence="4" type="ORF">XNOV1_A040167</name>
</gene>
<dbReference type="SMART" id="SM00199">
    <property type="entry name" value="SCY"/>
    <property type="match status" value="1"/>
</dbReference>
<feature type="domain" description="Chemokine interleukin-8-like" evidence="3">
    <location>
        <begin position="24"/>
        <end position="86"/>
    </location>
</feature>
<accession>A0AAV1GF11</accession>
<dbReference type="SUPFAM" id="SSF54117">
    <property type="entry name" value="Interleukin 8-like chemokines"/>
    <property type="match status" value="1"/>
</dbReference>
<dbReference type="InterPro" id="IPR036048">
    <property type="entry name" value="Interleukin_8-like_sf"/>
</dbReference>
<evidence type="ECO:0000256" key="1">
    <source>
        <dbReference type="ARBA" id="ARBA00022514"/>
    </source>
</evidence>
<dbReference type="GO" id="GO:0008009">
    <property type="term" value="F:chemokine activity"/>
    <property type="evidence" value="ECO:0007669"/>
    <property type="project" value="InterPro"/>
</dbReference>
<dbReference type="GO" id="GO:0006955">
    <property type="term" value="P:immune response"/>
    <property type="evidence" value="ECO:0007669"/>
    <property type="project" value="InterPro"/>
</dbReference>
<proteinExistence type="predicted"/>
<evidence type="ECO:0000259" key="3">
    <source>
        <dbReference type="SMART" id="SM00199"/>
    </source>
</evidence>
<keyword evidence="1" id="KW-0202">Cytokine</keyword>
<name>A0AAV1GF11_XYRNO</name>
<keyword evidence="5" id="KW-1185">Reference proteome</keyword>
<protein>
    <submittedName>
        <fullName evidence="4">C-C motif chemokine 20</fullName>
    </submittedName>
</protein>
<dbReference type="Proteomes" id="UP001178508">
    <property type="component" value="Chromosome 14"/>
</dbReference>
<dbReference type="InterPro" id="IPR039809">
    <property type="entry name" value="Chemokine_b/g/d"/>
</dbReference>
<feature type="signal peptide" evidence="2">
    <location>
        <begin position="1"/>
        <end position="20"/>
    </location>
</feature>
<evidence type="ECO:0000313" key="4">
    <source>
        <dbReference type="EMBL" id="CAJ1072652.1"/>
    </source>
</evidence>
<dbReference type="CDD" id="cd00169">
    <property type="entry name" value="Chemokine"/>
    <property type="match status" value="1"/>
</dbReference>
<reference evidence="4" key="1">
    <citation type="submission" date="2023-08" db="EMBL/GenBank/DDBJ databases">
        <authorList>
            <person name="Alioto T."/>
            <person name="Alioto T."/>
            <person name="Gomez Garrido J."/>
        </authorList>
    </citation>
    <scope>NUCLEOTIDE SEQUENCE</scope>
</reference>
<dbReference type="Pfam" id="PF00048">
    <property type="entry name" value="IL8"/>
    <property type="match status" value="1"/>
</dbReference>
<dbReference type="PANTHER" id="PTHR12015">
    <property type="entry name" value="SMALL INDUCIBLE CYTOKINE A"/>
    <property type="match status" value="1"/>
</dbReference>
<evidence type="ECO:0000313" key="5">
    <source>
        <dbReference type="Proteomes" id="UP001178508"/>
    </source>
</evidence>
<dbReference type="PANTHER" id="PTHR12015:SF186">
    <property type="entry name" value="C-C MOTIF CHEMOKINE 21-LIKE-RELATED"/>
    <property type="match status" value="1"/>
</dbReference>
<organism evidence="4 5">
    <name type="scientific">Xyrichtys novacula</name>
    <name type="common">Pearly razorfish</name>
    <name type="synonym">Hemipteronotus novacula</name>
    <dbReference type="NCBI Taxonomy" id="13765"/>
    <lineage>
        <taxon>Eukaryota</taxon>
        <taxon>Metazoa</taxon>
        <taxon>Chordata</taxon>
        <taxon>Craniata</taxon>
        <taxon>Vertebrata</taxon>
        <taxon>Euteleostomi</taxon>
        <taxon>Actinopterygii</taxon>
        <taxon>Neopterygii</taxon>
        <taxon>Teleostei</taxon>
        <taxon>Neoteleostei</taxon>
        <taxon>Acanthomorphata</taxon>
        <taxon>Eupercaria</taxon>
        <taxon>Labriformes</taxon>
        <taxon>Labridae</taxon>
        <taxon>Xyrichtys</taxon>
    </lineage>
</organism>
<dbReference type="GO" id="GO:0005615">
    <property type="term" value="C:extracellular space"/>
    <property type="evidence" value="ECO:0007669"/>
    <property type="project" value="UniProtKB-KW"/>
</dbReference>
<dbReference type="EMBL" id="OY660877">
    <property type="protein sequence ID" value="CAJ1072652.1"/>
    <property type="molecule type" value="Genomic_DNA"/>
</dbReference>
<sequence length="105" mass="12133">MRFNTLLFLLVGSCLCLALAQVSYDDCCLKFVKKLSNVTQKHAVGYRWQVPDGGCNLAAVIFTMKKGREFCTNPEEKWVKDLMKMVEKRIRRQNGRKSRSQKLSE</sequence>